<dbReference type="InterPro" id="IPR011009">
    <property type="entry name" value="Kinase-like_dom_sf"/>
</dbReference>
<name>A0A5M6IAK8_9PROT</name>
<dbReference type="OrthoDB" id="179763at2"/>
<keyword evidence="2" id="KW-1185">Reference proteome</keyword>
<dbReference type="SUPFAM" id="SSF56112">
    <property type="entry name" value="Protein kinase-like (PK-like)"/>
    <property type="match status" value="1"/>
</dbReference>
<evidence type="ECO:0000313" key="2">
    <source>
        <dbReference type="Proteomes" id="UP000324065"/>
    </source>
</evidence>
<accession>A0A5M6IAK8</accession>
<proteinExistence type="predicted"/>
<dbReference type="EMBL" id="VWPJ01000015">
    <property type="protein sequence ID" value="KAA5604698.1"/>
    <property type="molecule type" value="Genomic_DNA"/>
</dbReference>
<comment type="caution">
    <text evidence="1">The sequence shown here is derived from an EMBL/GenBank/DDBJ whole genome shotgun (WGS) entry which is preliminary data.</text>
</comment>
<evidence type="ECO:0008006" key="3">
    <source>
        <dbReference type="Google" id="ProtNLM"/>
    </source>
</evidence>
<sequence>MTDADPEALRAFLMQRVWVLQGLDPDTLTVTPHPLAPTGPTCTVSISPGTISAGAGEATADSLHVRLPPAWTPRRARHPIGLVPVPRTDDTAADDEGLNLERITPLGLAPATLQFDPADGMWVRPAWAGRTVEALSLRGAPGMLRRLAASLRLLHISGQTFEGQRAPFAGLDLSPHWPRESAIGLPLRTLTRITEAVARCQETLATIPVPPAPCLNAAALEAAFDTGSRVVFVDWRASGMGDPHFDLAGLSTQGGLNAEEAAALLNAYFGPGDAGPARDRTLVYRLVAAYLRLMDLHGAFMDGRADPTKDSLRRRFATQAEACERILDSASWTGAMDRLTSGRPRLRRSGSTGA</sequence>
<gene>
    <name evidence="1" type="ORF">F1188_14900</name>
</gene>
<reference evidence="1 2" key="1">
    <citation type="submission" date="2019-09" db="EMBL/GenBank/DDBJ databases">
        <title>Genome sequence of Roseospira marina, one of the more divergent members of the non-sulfur purple photosynthetic bacterial family, the Rhodospirillaceae.</title>
        <authorList>
            <person name="Meyer T."/>
            <person name="Kyndt J."/>
        </authorList>
    </citation>
    <scope>NUCLEOTIDE SEQUENCE [LARGE SCALE GENOMIC DNA]</scope>
    <source>
        <strain evidence="1 2">DSM 15113</strain>
    </source>
</reference>
<dbReference type="Gene3D" id="3.90.1200.10">
    <property type="match status" value="1"/>
</dbReference>
<dbReference type="RefSeq" id="WP_150063237.1">
    <property type="nucleotide sequence ID" value="NZ_JACHII010000011.1"/>
</dbReference>
<dbReference type="Proteomes" id="UP000324065">
    <property type="component" value="Unassembled WGS sequence"/>
</dbReference>
<organism evidence="1 2">
    <name type="scientific">Roseospira marina</name>
    <dbReference type="NCBI Taxonomy" id="140057"/>
    <lineage>
        <taxon>Bacteria</taxon>
        <taxon>Pseudomonadati</taxon>
        <taxon>Pseudomonadota</taxon>
        <taxon>Alphaproteobacteria</taxon>
        <taxon>Rhodospirillales</taxon>
        <taxon>Rhodospirillaceae</taxon>
        <taxon>Roseospira</taxon>
    </lineage>
</organism>
<evidence type="ECO:0000313" key="1">
    <source>
        <dbReference type="EMBL" id="KAA5604698.1"/>
    </source>
</evidence>
<dbReference type="AlphaFoldDB" id="A0A5M6IAK8"/>
<protein>
    <recommendedName>
        <fullName evidence="3">Phosphotransferase</fullName>
    </recommendedName>
</protein>